<dbReference type="EMBL" id="CP003614">
    <property type="protein sequence ID" value="AFZ09935.1"/>
    <property type="molecule type" value="Genomic_DNA"/>
</dbReference>
<keyword evidence="2" id="KW-1185">Reference proteome</keyword>
<organism evidence="1 2">
    <name type="scientific">Phormidium nigroviride PCC 7112</name>
    <dbReference type="NCBI Taxonomy" id="179408"/>
    <lineage>
        <taxon>Bacteria</taxon>
        <taxon>Bacillati</taxon>
        <taxon>Cyanobacteriota</taxon>
        <taxon>Cyanophyceae</taxon>
        <taxon>Oscillatoriophycideae</taxon>
        <taxon>Oscillatoriales</taxon>
        <taxon>Oscillatoriaceae</taxon>
        <taxon>Phormidium</taxon>
    </lineage>
</organism>
<dbReference type="Gene3D" id="3.40.30.10">
    <property type="entry name" value="Glutaredoxin"/>
    <property type="match status" value="1"/>
</dbReference>
<dbReference type="STRING" id="179408.Osc7112_5723"/>
<dbReference type="HOGENOM" id="CLU_097183_0_0_3"/>
<dbReference type="PATRIC" id="fig|179408.3.peg.7139"/>
<reference evidence="1 2" key="1">
    <citation type="submission" date="2012-05" db="EMBL/GenBank/DDBJ databases">
        <title>Finished chromosome of genome of Oscillatoria sp. PCC 7112.</title>
        <authorList>
            <consortium name="US DOE Joint Genome Institute"/>
            <person name="Gugger M."/>
            <person name="Coursin T."/>
            <person name="Rippka R."/>
            <person name="Tandeau De Marsac N."/>
            <person name="Huntemann M."/>
            <person name="Wei C.-L."/>
            <person name="Han J."/>
            <person name="Detter J.C."/>
            <person name="Han C."/>
            <person name="Tapia R."/>
            <person name="Davenport K."/>
            <person name="Daligault H."/>
            <person name="Erkkila T."/>
            <person name="Gu W."/>
            <person name="Munk A.C.C."/>
            <person name="Teshima H."/>
            <person name="Xu Y."/>
            <person name="Chain P."/>
            <person name="Chen A."/>
            <person name="Krypides N."/>
            <person name="Mavromatis K."/>
            <person name="Markowitz V."/>
            <person name="Szeto E."/>
            <person name="Ivanova N."/>
            <person name="Mikhailova N."/>
            <person name="Ovchinnikova G."/>
            <person name="Pagani I."/>
            <person name="Pati A."/>
            <person name="Goodwin L."/>
            <person name="Peters L."/>
            <person name="Pitluck S."/>
            <person name="Woyke T."/>
            <person name="Kerfeld C."/>
        </authorList>
    </citation>
    <scope>NUCLEOTIDE SEQUENCE [LARGE SCALE GENOMIC DNA]</scope>
    <source>
        <strain evidence="1 2">PCC 7112</strain>
    </source>
</reference>
<sequence>MYKSGKQVSEFSLEGEILALIIEDGCKLKYLRISSDRGVEYLVKLCKELRSFLSPILTPGLRVQVVGEKELNLKNGKIKLKARSLKLAQGNDDRSHEHLDSTNVPVGVLTSDDRAIGKTQVTSPTAAQTVKAPAKNQTKILVCQKSDCQKRGAGGVCKALENALNARGLEDKVTVQGTGCLKQCKAGPNIVVMPDKTRYSRIAPAEVPAIIDKHCAVVKA</sequence>
<dbReference type="RefSeq" id="WP_015179138.1">
    <property type="nucleotide sequence ID" value="NC_019729.1"/>
</dbReference>
<evidence type="ECO:0000313" key="1">
    <source>
        <dbReference type="EMBL" id="AFZ09935.1"/>
    </source>
</evidence>
<dbReference type="OrthoDB" id="465045at2"/>
<dbReference type="Proteomes" id="UP000010478">
    <property type="component" value="Chromosome"/>
</dbReference>
<gene>
    <name evidence="1" type="ORF">Osc7112_5723</name>
</gene>
<dbReference type="CDD" id="cd02980">
    <property type="entry name" value="TRX_Fd_family"/>
    <property type="match status" value="1"/>
</dbReference>
<dbReference type="InterPro" id="IPR036249">
    <property type="entry name" value="Thioredoxin-like_sf"/>
</dbReference>
<dbReference type="KEGG" id="oni:Osc7112_5723"/>
<dbReference type="SUPFAM" id="SSF52833">
    <property type="entry name" value="Thioredoxin-like"/>
    <property type="match status" value="1"/>
</dbReference>
<dbReference type="Pfam" id="PF01257">
    <property type="entry name" value="2Fe-2S_thioredx"/>
    <property type="match status" value="1"/>
</dbReference>
<dbReference type="AlphaFoldDB" id="K9VRT8"/>
<proteinExistence type="predicted"/>
<evidence type="ECO:0000313" key="2">
    <source>
        <dbReference type="Proteomes" id="UP000010478"/>
    </source>
</evidence>
<name>K9VRT8_9CYAN</name>
<dbReference type="eggNOG" id="COG3411">
    <property type="taxonomic scope" value="Bacteria"/>
</dbReference>
<protein>
    <submittedName>
        <fullName evidence="1">Uncharacterized protein</fullName>
    </submittedName>
</protein>
<accession>K9VRT8</accession>